<dbReference type="InterPro" id="IPR027417">
    <property type="entry name" value="P-loop_NTPase"/>
</dbReference>
<dbReference type="OMA" id="TIMAQTY"/>
<accession>A0A1Y1I629</accession>
<evidence type="ECO:0008006" key="4">
    <source>
        <dbReference type="Google" id="ProtNLM"/>
    </source>
</evidence>
<keyword evidence="1" id="KW-1133">Transmembrane helix</keyword>
<dbReference type="PANTHER" id="PTHR36978">
    <property type="entry name" value="P-LOOP CONTAINING NUCLEOTIDE TRIPHOSPHATE HYDROLASE"/>
    <property type="match status" value="1"/>
</dbReference>
<dbReference type="AlphaFoldDB" id="A0A1Y1I629"/>
<keyword evidence="3" id="KW-1185">Reference proteome</keyword>
<evidence type="ECO:0000313" key="3">
    <source>
        <dbReference type="Proteomes" id="UP000054558"/>
    </source>
</evidence>
<reference evidence="2 3" key="1">
    <citation type="journal article" date="2014" name="Nat. Commun.">
        <title>Klebsormidium flaccidum genome reveals primary factors for plant terrestrial adaptation.</title>
        <authorList>
            <person name="Hori K."/>
            <person name="Maruyama F."/>
            <person name="Fujisawa T."/>
            <person name="Togashi T."/>
            <person name="Yamamoto N."/>
            <person name="Seo M."/>
            <person name="Sato S."/>
            <person name="Yamada T."/>
            <person name="Mori H."/>
            <person name="Tajima N."/>
            <person name="Moriyama T."/>
            <person name="Ikeuchi M."/>
            <person name="Watanabe M."/>
            <person name="Wada H."/>
            <person name="Kobayashi K."/>
            <person name="Saito M."/>
            <person name="Masuda T."/>
            <person name="Sasaki-Sekimoto Y."/>
            <person name="Mashiguchi K."/>
            <person name="Awai K."/>
            <person name="Shimojima M."/>
            <person name="Masuda S."/>
            <person name="Iwai M."/>
            <person name="Nobusawa T."/>
            <person name="Narise T."/>
            <person name="Kondo S."/>
            <person name="Saito H."/>
            <person name="Sato R."/>
            <person name="Murakawa M."/>
            <person name="Ihara Y."/>
            <person name="Oshima-Yamada Y."/>
            <person name="Ohtaka K."/>
            <person name="Satoh M."/>
            <person name="Sonobe K."/>
            <person name="Ishii M."/>
            <person name="Ohtani R."/>
            <person name="Kanamori-Sato M."/>
            <person name="Honoki R."/>
            <person name="Miyazaki D."/>
            <person name="Mochizuki H."/>
            <person name="Umetsu J."/>
            <person name="Higashi K."/>
            <person name="Shibata D."/>
            <person name="Kamiya Y."/>
            <person name="Sato N."/>
            <person name="Nakamura Y."/>
            <person name="Tabata S."/>
            <person name="Ida S."/>
            <person name="Kurokawa K."/>
            <person name="Ohta H."/>
        </authorList>
    </citation>
    <scope>NUCLEOTIDE SEQUENCE [LARGE SCALE GENOMIC DNA]</scope>
    <source>
        <strain evidence="2 3">NIES-2285</strain>
    </source>
</reference>
<keyword evidence="1" id="KW-0472">Membrane</keyword>
<dbReference type="Gene3D" id="3.40.50.300">
    <property type="entry name" value="P-loop containing nucleotide triphosphate hydrolases"/>
    <property type="match status" value="1"/>
</dbReference>
<evidence type="ECO:0000313" key="2">
    <source>
        <dbReference type="EMBL" id="GAQ86415.1"/>
    </source>
</evidence>
<evidence type="ECO:0000256" key="1">
    <source>
        <dbReference type="SAM" id="Phobius"/>
    </source>
</evidence>
<dbReference type="PANTHER" id="PTHR36978:SF4">
    <property type="entry name" value="P-LOOP CONTAINING NUCLEOSIDE TRIPHOSPHATE HYDROLASE PROTEIN"/>
    <property type="match status" value="1"/>
</dbReference>
<keyword evidence="1" id="KW-0812">Transmembrane</keyword>
<name>A0A1Y1I629_KLENI</name>
<feature type="transmembrane region" description="Helical" evidence="1">
    <location>
        <begin position="196"/>
        <end position="214"/>
    </location>
</feature>
<organism evidence="2 3">
    <name type="scientific">Klebsormidium nitens</name>
    <name type="common">Green alga</name>
    <name type="synonym">Ulothrix nitens</name>
    <dbReference type="NCBI Taxonomy" id="105231"/>
    <lineage>
        <taxon>Eukaryota</taxon>
        <taxon>Viridiplantae</taxon>
        <taxon>Streptophyta</taxon>
        <taxon>Klebsormidiophyceae</taxon>
        <taxon>Klebsormidiales</taxon>
        <taxon>Klebsormidiaceae</taxon>
        <taxon>Klebsormidium</taxon>
    </lineage>
</organism>
<dbReference type="SUPFAM" id="SSF52540">
    <property type="entry name" value="P-loop containing nucleoside triphosphate hydrolases"/>
    <property type="match status" value="1"/>
</dbReference>
<gene>
    <name evidence="2" type="ORF">KFL_002870190</name>
</gene>
<dbReference type="OrthoDB" id="408152at2759"/>
<dbReference type="STRING" id="105231.A0A1Y1I629"/>
<dbReference type="EMBL" id="DF237236">
    <property type="protein sequence ID" value="GAQ86415.1"/>
    <property type="molecule type" value="Genomic_DNA"/>
</dbReference>
<proteinExistence type="predicted"/>
<sequence>MTEVWEKGQIFMWPDIERTRQERGRADAHKLEEALRGYRSCVDWPTCRYWRELSELYPNAKILLSVRDFDGWYKSARGTIYKFGETIKRKHKRFPWLLLLRREASAWASMHEMLWGKTGDFEGCFEDKEAARRIYERHIEEVKAAISAERLLVFDVRDGWEPLCKFLGVEVPNTPFPYKNTTTEAADWRSMDTLDYVYVGLPMIAVGAAIWAVLREQRAQRA</sequence>
<protein>
    <recommendedName>
        <fullName evidence="4">Sulfotransferase</fullName>
    </recommendedName>
</protein>
<dbReference type="Pfam" id="PF17784">
    <property type="entry name" value="Sulfotransfer_4"/>
    <property type="match status" value="1"/>
</dbReference>
<dbReference type="InterPro" id="IPR040632">
    <property type="entry name" value="Sulfotransfer_4"/>
</dbReference>
<dbReference type="Proteomes" id="UP000054558">
    <property type="component" value="Unassembled WGS sequence"/>
</dbReference>